<dbReference type="SMART" id="SM00396">
    <property type="entry name" value="ZnF_UBR1"/>
    <property type="match status" value="1"/>
</dbReference>
<keyword evidence="3" id="KW-0862">Zinc</keyword>
<sequence>MDIYKQINIILNEAEIQENVKDFQLVQHVLAFSDNTFQYRIIQQKDTGNNKICSATLINNTLYYQCFDCCKEPNHVYFQECFIPEKHKNHAVTYDYLKFGFYDCGDILKMKKKSLCNKHSQIQNEITIPEKLFGLNMIERF</sequence>
<dbReference type="Proteomes" id="UP000688137">
    <property type="component" value="Unassembled WGS sequence"/>
</dbReference>
<dbReference type="CDD" id="cd19670">
    <property type="entry name" value="UBR-box_UBR1_2_3"/>
    <property type="match status" value="1"/>
</dbReference>
<protein>
    <recommendedName>
        <fullName evidence="4">UBR-type domain-containing protein</fullName>
    </recommendedName>
</protein>
<reference evidence="5" key="1">
    <citation type="submission" date="2021-01" db="EMBL/GenBank/DDBJ databases">
        <authorList>
            <consortium name="Genoscope - CEA"/>
            <person name="William W."/>
        </authorList>
    </citation>
    <scope>NUCLEOTIDE SEQUENCE</scope>
</reference>
<proteinExistence type="predicted"/>
<dbReference type="PANTHER" id="PTHR38924:SF2">
    <property type="entry name" value="CHROMOSOME UNDETERMINED SCAFFOLD_10, WHOLE GENOME SHOTGUN SEQUENCE"/>
    <property type="match status" value="1"/>
</dbReference>
<dbReference type="EMBL" id="CAJJDM010000110">
    <property type="protein sequence ID" value="CAD8098751.1"/>
    <property type="molecule type" value="Genomic_DNA"/>
</dbReference>
<evidence type="ECO:0000256" key="1">
    <source>
        <dbReference type="ARBA" id="ARBA00022723"/>
    </source>
</evidence>
<evidence type="ECO:0000313" key="5">
    <source>
        <dbReference type="EMBL" id="CAD8098751.1"/>
    </source>
</evidence>
<dbReference type="OMA" id="HYANIGC"/>
<name>A0A8S1P758_PARPR</name>
<dbReference type="Pfam" id="PF02207">
    <property type="entry name" value="zf-UBR"/>
    <property type="match status" value="1"/>
</dbReference>
<evidence type="ECO:0000256" key="3">
    <source>
        <dbReference type="ARBA" id="ARBA00022833"/>
    </source>
</evidence>
<dbReference type="PANTHER" id="PTHR38924">
    <property type="entry name" value="ASPARAGINE AND ASPARTATE RICH PROTEIN 1"/>
    <property type="match status" value="1"/>
</dbReference>
<dbReference type="InterPro" id="IPR003126">
    <property type="entry name" value="Znf_UBR"/>
</dbReference>
<comment type="caution">
    <text evidence="5">The sequence shown here is derived from an EMBL/GenBank/DDBJ whole genome shotgun (WGS) entry which is preliminary data.</text>
</comment>
<evidence type="ECO:0000256" key="2">
    <source>
        <dbReference type="ARBA" id="ARBA00022771"/>
    </source>
</evidence>
<keyword evidence="6" id="KW-1185">Reference proteome</keyword>
<dbReference type="GO" id="GO:0008270">
    <property type="term" value="F:zinc ion binding"/>
    <property type="evidence" value="ECO:0007669"/>
    <property type="project" value="UniProtKB-KW"/>
</dbReference>
<accession>A0A8S1P758</accession>
<keyword evidence="2" id="KW-0863">Zinc-finger</keyword>
<keyword evidence="1" id="KW-0479">Metal-binding</keyword>
<organism evidence="5 6">
    <name type="scientific">Paramecium primaurelia</name>
    <dbReference type="NCBI Taxonomy" id="5886"/>
    <lineage>
        <taxon>Eukaryota</taxon>
        <taxon>Sar</taxon>
        <taxon>Alveolata</taxon>
        <taxon>Ciliophora</taxon>
        <taxon>Intramacronucleata</taxon>
        <taxon>Oligohymenophorea</taxon>
        <taxon>Peniculida</taxon>
        <taxon>Parameciidae</taxon>
        <taxon>Paramecium</taxon>
    </lineage>
</organism>
<evidence type="ECO:0000313" key="6">
    <source>
        <dbReference type="Proteomes" id="UP000688137"/>
    </source>
</evidence>
<feature type="domain" description="UBR-type" evidence="4">
    <location>
        <begin position="51"/>
        <end position="120"/>
    </location>
</feature>
<gene>
    <name evidence="5" type="ORF">PPRIM_AZ9-3.1.T1070197</name>
</gene>
<dbReference type="AlphaFoldDB" id="A0A8S1P758"/>
<evidence type="ECO:0000259" key="4">
    <source>
        <dbReference type="SMART" id="SM00396"/>
    </source>
</evidence>